<dbReference type="Bgee" id="ENSMUSG00000032123">
    <property type="expression patterns" value="Expressed in yolk sac and 219 other cell types or tissues"/>
</dbReference>
<reference evidence="1" key="3">
    <citation type="submission" date="2025-08" db="UniProtKB">
        <authorList>
            <consortium name="Ensembl"/>
        </authorList>
    </citation>
    <scope>IDENTIFICATION</scope>
    <source>
        <strain evidence="1">C57BL/6J</strain>
    </source>
</reference>
<reference evidence="1 3" key="1">
    <citation type="journal article" date="2009" name="PLoS Biol.">
        <title>Lineage-specific biology revealed by a finished genome assembly of the mouse.</title>
        <authorList>
            <consortium name="Mouse Genome Sequencing Consortium"/>
            <person name="Church D.M."/>
            <person name="Goodstadt L."/>
            <person name="Hillier L.W."/>
            <person name="Zody M.C."/>
            <person name="Goldstein S."/>
            <person name="She X."/>
            <person name="Bult C.J."/>
            <person name="Agarwala R."/>
            <person name="Cherry J.L."/>
            <person name="DiCuccio M."/>
            <person name="Hlavina W."/>
            <person name="Kapustin Y."/>
            <person name="Meric P."/>
            <person name="Maglott D."/>
            <person name="Birtle Z."/>
            <person name="Marques A.C."/>
            <person name="Graves T."/>
            <person name="Zhou S."/>
            <person name="Teague B."/>
            <person name="Potamousis K."/>
            <person name="Churas C."/>
            <person name="Place M."/>
            <person name="Herschleb J."/>
            <person name="Runnheim R."/>
            <person name="Forrest D."/>
            <person name="Amos-Landgraf J."/>
            <person name="Schwartz D.C."/>
            <person name="Cheng Z."/>
            <person name="Lindblad-Toh K."/>
            <person name="Eichler E.E."/>
            <person name="Ponting C.P."/>
        </authorList>
    </citation>
    <scope>NUCLEOTIDE SEQUENCE [LARGE SCALE GENOMIC DNA]</scope>
    <source>
        <strain evidence="1 3">C57BL/6J</strain>
    </source>
</reference>
<dbReference type="ExpressionAtlas" id="A0A1L1STS5">
    <property type="expression patterns" value="baseline and differential"/>
</dbReference>
<protein>
    <submittedName>
        <fullName evidence="1">Dolichyl-phosphate N-acetylglucosaminephosphotransferase 1</fullName>
    </submittedName>
</protein>
<evidence type="ECO:0000313" key="2">
    <source>
        <dbReference type="MGI" id="MGI:1196396"/>
    </source>
</evidence>
<proteinExistence type="predicted"/>
<evidence type="ECO:0000313" key="1">
    <source>
        <dbReference type="Ensembl" id="ENSMUSP00000150465.2"/>
    </source>
</evidence>
<dbReference type="Proteomes" id="UP000000589">
    <property type="component" value="Chromosome 9"/>
</dbReference>
<dbReference type="Antibodypedia" id="32608">
    <property type="antibodies" value="152 antibodies from 24 providers"/>
</dbReference>
<reference evidence="1" key="4">
    <citation type="submission" date="2025-09" db="UniProtKB">
        <authorList>
            <consortium name="Ensembl"/>
        </authorList>
    </citation>
    <scope>IDENTIFICATION</scope>
    <source>
        <strain evidence="1">C57BL/6J</strain>
    </source>
</reference>
<dbReference type="AGR" id="MGI:1196396"/>
<gene>
    <name evidence="1 2" type="primary">Dpagt1</name>
</gene>
<dbReference type="GeneTree" id="ENSGT00390000011424"/>
<accession>A0A1L1STS5</accession>
<keyword evidence="3" id="KW-1185">Reference proteome</keyword>
<sequence length="106" mass="11856">MDKLSCLVSYLQCVGFCLFGKRWHSAVIQHQVLIPALIEDLKAQTVSSWRNAAPLYRRAPLWPGPQQAQPAADPRVPGSDQRCCFPYHPLLLHPFPLPELLRGGAV</sequence>
<evidence type="ECO:0000313" key="3">
    <source>
        <dbReference type="Proteomes" id="UP000000589"/>
    </source>
</evidence>
<dbReference type="MGI" id="MGI:1196396">
    <property type="gene designation" value="Dpagt1"/>
</dbReference>
<dbReference type="Ensembl" id="ENSMUST00000215248.2">
    <property type="protein sequence ID" value="ENSMUSP00000150465.2"/>
    <property type="gene ID" value="ENSMUSG00000032123.6"/>
</dbReference>
<organism evidence="1 3">
    <name type="scientific">Mus musculus</name>
    <name type="common">Mouse</name>
    <dbReference type="NCBI Taxonomy" id="10090"/>
    <lineage>
        <taxon>Eukaryota</taxon>
        <taxon>Metazoa</taxon>
        <taxon>Chordata</taxon>
        <taxon>Craniata</taxon>
        <taxon>Vertebrata</taxon>
        <taxon>Euteleostomi</taxon>
        <taxon>Mammalia</taxon>
        <taxon>Eutheria</taxon>
        <taxon>Euarchontoglires</taxon>
        <taxon>Glires</taxon>
        <taxon>Rodentia</taxon>
        <taxon>Myomorpha</taxon>
        <taxon>Muroidea</taxon>
        <taxon>Muridae</taxon>
        <taxon>Murinae</taxon>
        <taxon>Mus</taxon>
        <taxon>Mus</taxon>
    </lineage>
</organism>
<dbReference type="AlphaFoldDB" id="A0A1L1STS5"/>
<name>A0A1L1STS5_MOUSE</name>
<reference evidence="1 3" key="2">
    <citation type="journal article" date="2011" name="PLoS Biol.">
        <title>Modernizing reference genome assemblies.</title>
        <authorList>
            <person name="Church D.M."/>
            <person name="Schneider V.A."/>
            <person name="Graves T."/>
            <person name="Auger K."/>
            <person name="Cunningham F."/>
            <person name="Bouk N."/>
            <person name="Chen H.C."/>
            <person name="Agarwala R."/>
            <person name="McLaren W.M."/>
            <person name="Ritchie G.R."/>
            <person name="Albracht D."/>
            <person name="Kremitzki M."/>
            <person name="Rock S."/>
            <person name="Kotkiewicz H."/>
            <person name="Kremitzki C."/>
            <person name="Wollam A."/>
            <person name="Trani L."/>
            <person name="Fulton L."/>
            <person name="Fulton R."/>
            <person name="Matthews L."/>
            <person name="Whitehead S."/>
            <person name="Chow W."/>
            <person name="Torrance J."/>
            <person name="Dunn M."/>
            <person name="Harden G."/>
            <person name="Threadgold G."/>
            <person name="Wood J."/>
            <person name="Collins J."/>
            <person name="Heath P."/>
            <person name="Griffiths G."/>
            <person name="Pelan S."/>
            <person name="Grafham D."/>
            <person name="Eichler E.E."/>
            <person name="Weinstock G."/>
            <person name="Mardis E.R."/>
            <person name="Wilson R.K."/>
            <person name="Howe K."/>
            <person name="Flicek P."/>
            <person name="Hubbard T."/>
        </authorList>
    </citation>
    <scope>NUCLEOTIDE SEQUENCE [LARGE SCALE GENOMIC DNA]</scope>
    <source>
        <strain evidence="1 3">C57BL/6J</strain>
    </source>
</reference>
<dbReference type="VEuPathDB" id="HostDB:ENSMUSG00000032123"/>